<dbReference type="AlphaFoldDB" id="A0A7S4ZUQ0"/>
<dbReference type="EMBL" id="MK318972">
    <property type="protein sequence ID" value="QCL09856.1"/>
    <property type="molecule type" value="Genomic_DNA"/>
</dbReference>
<dbReference type="InterPro" id="IPR010385">
    <property type="entry name" value="DUF982"/>
</dbReference>
<reference evidence="1" key="1">
    <citation type="submission" date="2018-12" db="EMBL/GenBank/DDBJ databases">
        <title>Three Rhizobium rhizogenes strains isolated from the same crown gall tumor carry diverse plasmids.</title>
        <authorList>
            <person name="Pulawska J."/>
            <person name="Kuzmanovic N."/>
        </authorList>
    </citation>
    <scope>NUCLEOTIDE SEQUENCE</scope>
    <source>
        <strain evidence="1">Colt5.8</strain>
        <plasmid evidence="1">pColt5.8b</plasmid>
    </source>
</reference>
<protein>
    <recommendedName>
        <fullName evidence="2">DUF982 domain-containing protein</fullName>
    </recommendedName>
</protein>
<accession>A0A7S4ZUQ0</accession>
<evidence type="ECO:0008006" key="2">
    <source>
        <dbReference type="Google" id="ProtNLM"/>
    </source>
</evidence>
<dbReference type="Gene3D" id="6.10.250.730">
    <property type="match status" value="1"/>
</dbReference>
<name>A0A7S4ZUQ0_RHIRH</name>
<evidence type="ECO:0000313" key="1">
    <source>
        <dbReference type="EMBL" id="QCL09856.1"/>
    </source>
</evidence>
<proteinExistence type="predicted"/>
<dbReference type="Pfam" id="PF06169">
    <property type="entry name" value="DUF982"/>
    <property type="match status" value="1"/>
</dbReference>
<sequence>MYWSAPVHIRVGTGFSEAVVGPEEALEYLTYRWPARRGPQYLEALRACSAANERQISLDLARDIFIAASAEAGMLD</sequence>
<geneLocation type="plasmid" evidence="1">
    <name>pColt5.8b</name>
</geneLocation>
<keyword evidence="1" id="KW-0614">Plasmid</keyword>
<organism evidence="1">
    <name type="scientific">Rhizobium rhizogenes</name>
    <name type="common">Agrobacterium rhizogenes</name>
    <dbReference type="NCBI Taxonomy" id="359"/>
    <lineage>
        <taxon>Bacteria</taxon>
        <taxon>Pseudomonadati</taxon>
        <taxon>Pseudomonadota</taxon>
        <taxon>Alphaproteobacteria</taxon>
        <taxon>Hyphomicrobiales</taxon>
        <taxon>Rhizobiaceae</taxon>
        <taxon>Rhizobium/Agrobacterium group</taxon>
        <taxon>Rhizobium</taxon>
    </lineage>
</organism>
<gene>
    <name evidence="1" type="ORF">pC5.8b_366</name>
</gene>